<name>A0ABU9EAU6_9BACT</name>
<dbReference type="PANTHER" id="PTHR10655">
    <property type="entry name" value="LYSOPHOSPHOLIPASE-RELATED"/>
    <property type="match status" value="1"/>
</dbReference>
<dbReference type="RefSeq" id="WP_405281293.1">
    <property type="nucleotide sequence ID" value="NZ_CP144380.1"/>
</dbReference>
<dbReference type="PANTHER" id="PTHR10655:SF17">
    <property type="entry name" value="LYSOPHOSPHOLIPASE-LIKE PROTEIN 1"/>
    <property type="match status" value="1"/>
</dbReference>
<dbReference type="EMBL" id="JBBHLI010000006">
    <property type="protein sequence ID" value="MEK9501666.1"/>
    <property type="molecule type" value="Genomic_DNA"/>
</dbReference>
<proteinExistence type="inferred from homology"/>
<evidence type="ECO:0000256" key="1">
    <source>
        <dbReference type="ARBA" id="ARBA00006499"/>
    </source>
</evidence>
<keyword evidence="5" id="KW-1185">Reference proteome</keyword>
<organism evidence="4 5">
    <name type="scientific">Gaopeijia maritima</name>
    <dbReference type="NCBI Taxonomy" id="3119007"/>
    <lineage>
        <taxon>Bacteria</taxon>
        <taxon>Pseudomonadati</taxon>
        <taxon>Gemmatimonadota</taxon>
        <taxon>Longimicrobiia</taxon>
        <taxon>Gaopeijiales</taxon>
        <taxon>Gaopeijiaceae</taxon>
        <taxon>Gaopeijia</taxon>
    </lineage>
</organism>
<comment type="similarity">
    <text evidence="1">Belongs to the AB hydrolase superfamily. AB hydrolase 2 family.</text>
</comment>
<evidence type="ECO:0000313" key="4">
    <source>
        <dbReference type="EMBL" id="MEK9501666.1"/>
    </source>
</evidence>
<evidence type="ECO:0000256" key="2">
    <source>
        <dbReference type="ARBA" id="ARBA00022801"/>
    </source>
</evidence>
<reference evidence="4 5" key="1">
    <citation type="submission" date="2024-02" db="EMBL/GenBank/DDBJ databases">
        <title>A novel Gemmatimonadota bacterium.</title>
        <authorList>
            <person name="Du Z.-J."/>
            <person name="Ye Y.-Q."/>
        </authorList>
    </citation>
    <scope>NUCLEOTIDE SEQUENCE [LARGE SCALE GENOMIC DNA]</scope>
    <source>
        <strain evidence="4 5">DH-20</strain>
    </source>
</reference>
<evidence type="ECO:0000259" key="3">
    <source>
        <dbReference type="Pfam" id="PF02230"/>
    </source>
</evidence>
<accession>A0ABU9EAU6</accession>
<keyword evidence="2 4" id="KW-0378">Hydrolase</keyword>
<gene>
    <name evidence="4" type="ORF">WI372_11805</name>
</gene>
<sequence length="218" mass="23551">MTTDDAALRFEIERPDEADGTVVVLLHGRGADRHDLRGLHRHLPAGITLVTPEAPHPGRPWGYGTGWAWYRYKADDRVVEPTLTDSLDRLERFLAELPDRVGMIPERVILGGFSQGGTTSLAYALTRPGQVAGIAMLSGFLVDAPDAVPVTDSGAEGLRVFWGHGFADPAIPHALAVRGRARLDGVGAKLTSRDYPMGHQIAPREMDDLAGWMAALDG</sequence>
<dbReference type="InterPro" id="IPR003140">
    <property type="entry name" value="PLipase/COase/thioEstase"/>
</dbReference>
<dbReference type="InterPro" id="IPR050565">
    <property type="entry name" value="LYPA1-2/EST-like"/>
</dbReference>
<dbReference type="Proteomes" id="UP001484239">
    <property type="component" value="Unassembled WGS sequence"/>
</dbReference>
<dbReference type="SUPFAM" id="SSF53474">
    <property type="entry name" value="alpha/beta-Hydrolases"/>
    <property type="match status" value="1"/>
</dbReference>
<evidence type="ECO:0000313" key="5">
    <source>
        <dbReference type="Proteomes" id="UP001484239"/>
    </source>
</evidence>
<protein>
    <submittedName>
        <fullName evidence="4">Alpha/beta fold hydrolase</fullName>
    </submittedName>
</protein>
<feature type="domain" description="Phospholipase/carboxylesterase/thioesterase" evidence="3">
    <location>
        <begin position="10"/>
        <end position="212"/>
    </location>
</feature>
<comment type="caution">
    <text evidence="4">The sequence shown here is derived from an EMBL/GenBank/DDBJ whole genome shotgun (WGS) entry which is preliminary data.</text>
</comment>
<dbReference type="Gene3D" id="3.40.50.1820">
    <property type="entry name" value="alpha/beta hydrolase"/>
    <property type="match status" value="1"/>
</dbReference>
<dbReference type="InterPro" id="IPR029058">
    <property type="entry name" value="AB_hydrolase_fold"/>
</dbReference>
<dbReference type="Pfam" id="PF02230">
    <property type="entry name" value="Abhydrolase_2"/>
    <property type="match status" value="1"/>
</dbReference>
<dbReference type="GO" id="GO:0016787">
    <property type="term" value="F:hydrolase activity"/>
    <property type="evidence" value="ECO:0007669"/>
    <property type="project" value="UniProtKB-KW"/>
</dbReference>